<keyword evidence="2" id="KW-0238">DNA-binding</keyword>
<dbReference type="Proteomes" id="UP001202248">
    <property type="component" value="Unassembled WGS sequence"/>
</dbReference>
<dbReference type="Pfam" id="PF12833">
    <property type="entry name" value="HTH_18"/>
    <property type="match status" value="1"/>
</dbReference>
<dbReference type="InterPro" id="IPR018060">
    <property type="entry name" value="HTH_AraC"/>
</dbReference>
<dbReference type="Gene3D" id="1.10.10.60">
    <property type="entry name" value="Homeodomain-like"/>
    <property type="match status" value="1"/>
</dbReference>
<evidence type="ECO:0000256" key="3">
    <source>
        <dbReference type="ARBA" id="ARBA00023163"/>
    </source>
</evidence>
<dbReference type="RefSeq" id="WP_240828743.1">
    <property type="nucleotide sequence ID" value="NZ_JAKWBL010000001.1"/>
</dbReference>
<proteinExistence type="predicted"/>
<protein>
    <submittedName>
        <fullName evidence="5">Helix-turn-helix transcriptional regulator</fullName>
    </submittedName>
</protein>
<accession>A0ABS9SJ80</accession>
<keyword evidence="3" id="KW-0804">Transcription</keyword>
<evidence type="ECO:0000259" key="4">
    <source>
        <dbReference type="PROSITE" id="PS01124"/>
    </source>
</evidence>
<dbReference type="InterPro" id="IPR009057">
    <property type="entry name" value="Homeodomain-like_sf"/>
</dbReference>
<reference evidence="5 6" key="1">
    <citation type="submission" date="2022-02" db="EMBL/GenBank/DDBJ databases">
        <authorList>
            <person name="Min J."/>
        </authorList>
    </citation>
    <scope>NUCLEOTIDE SEQUENCE [LARGE SCALE GENOMIC DNA]</scope>
    <source>
        <strain evidence="5 6">GR10-1</strain>
    </source>
</reference>
<evidence type="ECO:0000256" key="1">
    <source>
        <dbReference type="ARBA" id="ARBA00023015"/>
    </source>
</evidence>
<evidence type="ECO:0000313" key="6">
    <source>
        <dbReference type="Proteomes" id="UP001202248"/>
    </source>
</evidence>
<dbReference type="InterPro" id="IPR018062">
    <property type="entry name" value="HTH_AraC-typ_CS"/>
</dbReference>
<dbReference type="PROSITE" id="PS00041">
    <property type="entry name" value="HTH_ARAC_FAMILY_1"/>
    <property type="match status" value="1"/>
</dbReference>
<dbReference type="PROSITE" id="PS01124">
    <property type="entry name" value="HTH_ARAC_FAMILY_2"/>
    <property type="match status" value="1"/>
</dbReference>
<comment type="caution">
    <text evidence="5">The sequence shown here is derived from an EMBL/GenBank/DDBJ whole genome shotgun (WGS) entry which is preliminary data.</text>
</comment>
<dbReference type="InterPro" id="IPR020449">
    <property type="entry name" value="Tscrpt_reg_AraC-type_HTH"/>
</dbReference>
<sequence>MERRRKESFSVTTGSVQFYHREELHLNQNTQIPSKNINIEISEPLFKEFGFTEEELKKSTDNIAKTKLTILKIYKECLISDTFSQDSINMLLSNLACSQNYSEQFFHCPNWVYILHEFLNDCWDKSPSLKDLSNVLNLSPITISKYFPRYFGCTLGEYSRRLKIEKSLTLIQNSSASLTDIAFECGFADQSHFIRAFKQQTGFLPKKFRNL</sequence>
<keyword evidence="1" id="KW-0805">Transcription regulation</keyword>
<dbReference type="EMBL" id="JAKWBL010000001">
    <property type="protein sequence ID" value="MCH5598375.1"/>
    <property type="molecule type" value="Genomic_DNA"/>
</dbReference>
<keyword evidence="6" id="KW-1185">Reference proteome</keyword>
<dbReference type="PANTHER" id="PTHR43280:SF2">
    <property type="entry name" value="HTH-TYPE TRANSCRIPTIONAL REGULATOR EXSA"/>
    <property type="match status" value="1"/>
</dbReference>
<organism evidence="5 6">
    <name type="scientific">Niabella ginsengisoli</name>
    <dbReference type="NCBI Taxonomy" id="522298"/>
    <lineage>
        <taxon>Bacteria</taxon>
        <taxon>Pseudomonadati</taxon>
        <taxon>Bacteroidota</taxon>
        <taxon>Chitinophagia</taxon>
        <taxon>Chitinophagales</taxon>
        <taxon>Chitinophagaceae</taxon>
        <taxon>Niabella</taxon>
    </lineage>
</organism>
<dbReference type="SMART" id="SM00342">
    <property type="entry name" value="HTH_ARAC"/>
    <property type="match status" value="1"/>
</dbReference>
<name>A0ABS9SJ80_9BACT</name>
<dbReference type="PANTHER" id="PTHR43280">
    <property type="entry name" value="ARAC-FAMILY TRANSCRIPTIONAL REGULATOR"/>
    <property type="match status" value="1"/>
</dbReference>
<dbReference type="SUPFAM" id="SSF46689">
    <property type="entry name" value="Homeodomain-like"/>
    <property type="match status" value="1"/>
</dbReference>
<dbReference type="PRINTS" id="PR00032">
    <property type="entry name" value="HTHARAC"/>
</dbReference>
<evidence type="ECO:0000313" key="5">
    <source>
        <dbReference type="EMBL" id="MCH5598375.1"/>
    </source>
</evidence>
<gene>
    <name evidence="5" type="ORF">MKP09_10860</name>
</gene>
<evidence type="ECO:0000256" key="2">
    <source>
        <dbReference type="ARBA" id="ARBA00023125"/>
    </source>
</evidence>
<feature type="domain" description="HTH araC/xylS-type" evidence="4">
    <location>
        <begin position="113"/>
        <end position="211"/>
    </location>
</feature>